<dbReference type="InterPro" id="IPR020472">
    <property type="entry name" value="WD40_PAC1"/>
</dbReference>
<feature type="region of interest" description="Disordered" evidence="11">
    <location>
        <begin position="1"/>
        <end position="40"/>
    </location>
</feature>
<dbReference type="PROSITE" id="PS50082">
    <property type="entry name" value="WD_REPEATS_2"/>
    <property type="match status" value="3"/>
</dbReference>
<reference evidence="13 14" key="1">
    <citation type="submission" date="2017-06" db="EMBL/GenBank/DDBJ databases">
        <title>A platform for efficient transgenesis in Macrostomum lignano, a flatworm model organism for stem cell research.</title>
        <authorList>
            <person name="Berezikov E."/>
        </authorList>
    </citation>
    <scope>NUCLEOTIDE SEQUENCE [LARGE SCALE GENOMIC DNA]</scope>
    <source>
        <strain evidence="13">DV1</strain>
        <tissue evidence="13">Whole organism</tissue>
    </source>
</reference>
<dbReference type="Proteomes" id="UP000215902">
    <property type="component" value="Unassembled WGS sequence"/>
</dbReference>
<keyword evidence="4" id="KW-0597">Phosphoprotein</keyword>
<name>A0A267H6D3_9PLAT</name>
<dbReference type="Gene3D" id="1.20.5.300">
    <property type="match status" value="1"/>
</dbReference>
<dbReference type="InterPro" id="IPR036322">
    <property type="entry name" value="WD40_repeat_dom_sf"/>
</dbReference>
<evidence type="ECO:0000259" key="12">
    <source>
        <dbReference type="Pfam" id="PF08232"/>
    </source>
</evidence>
<feature type="region of interest" description="Disordered" evidence="11">
    <location>
        <begin position="541"/>
        <end position="561"/>
    </location>
</feature>
<protein>
    <recommendedName>
        <fullName evidence="12">Striatin N-terminal domain-containing protein</fullName>
    </recommendedName>
</protein>
<dbReference type="PROSITE" id="PS00678">
    <property type="entry name" value="WD_REPEATS_1"/>
    <property type="match status" value="1"/>
</dbReference>
<feature type="region of interest" description="Disordered" evidence="11">
    <location>
        <begin position="218"/>
        <end position="321"/>
    </location>
</feature>
<dbReference type="PRINTS" id="PR00320">
    <property type="entry name" value="GPROTEINBRPT"/>
</dbReference>
<feature type="repeat" description="WD" evidence="9">
    <location>
        <begin position="780"/>
        <end position="821"/>
    </location>
</feature>
<evidence type="ECO:0000256" key="9">
    <source>
        <dbReference type="PROSITE-ProRule" id="PRU00221"/>
    </source>
</evidence>
<dbReference type="SUPFAM" id="SSF50978">
    <property type="entry name" value="WD40 repeat-like"/>
    <property type="match status" value="1"/>
</dbReference>
<feature type="compositionally biased region" description="Low complexity" evidence="11">
    <location>
        <begin position="242"/>
        <end position="276"/>
    </location>
</feature>
<evidence type="ECO:0000256" key="10">
    <source>
        <dbReference type="SAM" id="Coils"/>
    </source>
</evidence>
<feature type="compositionally biased region" description="Basic and acidic residues" evidence="11">
    <location>
        <begin position="377"/>
        <end position="394"/>
    </location>
</feature>
<evidence type="ECO:0000256" key="7">
    <source>
        <dbReference type="ARBA" id="ARBA00022860"/>
    </source>
</evidence>
<dbReference type="InterPro" id="IPR015943">
    <property type="entry name" value="WD40/YVTN_repeat-like_dom_sf"/>
</dbReference>
<feature type="compositionally biased region" description="Polar residues" evidence="11">
    <location>
        <begin position="544"/>
        <end position="554"/>
    </location>
</feature>
<keyword evidence="8 10" id="KW-0175">Coiled coil</keyword>
<dbReference type="OrthoDB" id="727118at2759"/>
<evidence type="ECO:0000313" key="14">
    <source>
        <dbReference type="Proteomes" id="UP000215902"/>
    </source>
</evidence>
<dbReference type="InterPro" id="IPR001680">
    <property type="entry name" value="WD40_rpt"/>
</dbReference>
<proteinExistence type="inferred from homology"/>
<dbReference type="PROSITE" id="PS50294">
    <property type="entry name" value="WD_REPEATS_REGION"/>
    <property type="match status" value="3"/>
</dbReference>
<evidence type="ECO:0000256" key="11">
    <source>
        <dbReference type="SAM" id="MobiDB-lite"/>
    </source>
</evidence>
<dbReference type="Pfam" id="PF00400">
    <property type="entry name" value="WD40"/>
    <property type="match status" value="4"/>
</dbReference>
<feature type="repeat" description="WD" evidence="9">
    <location>
        <begin position="501"/>
        <end position="535"/>
    </location>
</feature>
<comment type="caution">
    <text evidence="13">The sequence shown here is derived from an EMBL/GenBank/DDBJ whole genome shotgun (WGS) entry which is preliminary data.</text>
</comment>
<dbReference type="GO" id="GO:0005516">
    <property type="term" value="F:calmodulin binding"/>
    <property type="evidence" value="ECO:0007669"/>
    <property type="project" value="UniProtKB-KW"/>
</dbReference>
<evidence type="ECO:0000256" key="5">
    <source>
        <dbReference type="ARBA" id="ARBA00022574"/>
    </source>
</evidence>
<accession>A0A267H6D3</accession>
<dbReference type="PANTHER" id="PTHR15653:SF0">
    <property type="entry name" value="CONNECTOR OF KINASE TO AP-1, ISOFORM E"/>
    <property type="match status" value="1"/>
</dbReference>
<feature type="region of interest" description="Disordered" evidence="11">
    <location>
        <begin position="337"/>
        <end position="410"/>
    </location>
</feature>
<feature type="compositionally biased region" description="Low complexity" evidence="11">
    <location>
        <begin position="218"/>
        <end position="234"/>
    </location>
</feature>
<evidence type="ECO:0000256" key="6">
    <source>
        <dbReference type="ARBA" id="ARBA00022737"/>
    </source>
</evidence>
<evidence type="ECO:0000256" key="4">
    <source>
        <dbReference type="ARBA" id="ARBA00022553"/>
    </source>
</evidence>
<sequence length="859" mass="90468">MEDQSAFGVGSVDGYGKQGQQGQNLGEENPTDGSNTKDPFYTMPGVLHFLQTEWSKFEMERSQWEVERAELQARIAFLQGERKGQENLKHDLVRRIKMLEFALRQERAKFHRLKFGSEPPGGAAIAAATAGDATDGDGGASPAVSQLLDPEELLRETSAQTAATKAKAKDGRQLIRQYLQEIGYVDTILDARQARLQQLIGASGTTASAAAPVAAAATVSSASNDSKPPTSQQQQPPPPPSHQQHQQQQQPQQMRQITSRSQQQQPQQRGRSIQEQLSSLIPGINIAGDDEDDDEDDDADDADVDVGVGGSGRLVRGGGKTALSEEDQAMATFDFVLDQQDSDIQQPAEDSKDSAAAAVAGGEDGAGGVDEDAEWNLDERTRSKMEAFKKERIRGSKKSTGSAGGGSGGGRVGMLDAFLDGFDRGEEGGTVDDFDGVTPSSAAAAAVAASEEEGFRSAMGLSLGDLQNIDVTNERDYDDDVGISAGGSASARRTWASKFNLRSHLDSVRSLAFHPTDSALLTASEDGTMKLWNLSGRAVHQEAGSPTSAGSDSQRLAGGTAGPQVELEPVHTYRGHAGPVLTVCVSPDGGLACTGGLDGCVRVWRLPPSLSGLDQYDAFDASLVGEALEGHQDAVWSLAAMGPDTVFSIGADSTLRAWRTRHHGNQQGDDESGSSSPLLRTSELPGRPTSLAIVPADPGKLLVSMATVADSAGSCLLLVDAETGQTVLRLPTSSAGEGEGAAASATRVVAHPTQATAMAGYSDRCIRCYDYASGELTHSMVAHLDSVTSLAVDPNGLYLVSGSHDASLRVWSLDDPRSCVQEIAAHRRKFDEAVHDVALHPAKSLLASAGADALAKVFV</sequence>
<dbReference type="Pfam" id="PF08232">
    <property type="entry name" value="Striatin"/>
    <property type="match status" value="1"/>
</dbReference>
<dbReference type="Gene3D" id="2.130.10.10">
    <property type="entry name" value="YVTN repeat-like/Quinoprotein amine dehydrogenase"/>
    <property type="match status" value="2"/>
</dbReference>
<evidence type="ECO:0000256" key="3">
    <source>
        <dbReference type="ARBA" id="ARBA00022490"/>
    </source>
</evidence>
<keyword evidence="3" id="KW-0963">Cytoplasm</keyword>
<keyword evidence="7" id="KW-0112">Calmodulin-binding</keyword>
<keyword evidence="14" id="KW-1185">Reference proteome</keyword>
<evidence type="ECO:0000256" key="2">
    <source>
        <dbReference type="ARBA" id="ARBA00009616"/>
    </source>
</evidence>
<dbReference type="AlphaFoldDB" id="A0A267H6D3"/>
<feature type="domain" description="Striatin N-terminal" evidence="12">
    <location>
        <begin position="42"/>
        <end position="189"/>
    </location>
</feature>
<dbReference type="STRING" id="282301.A0A267H6D3"/>
<evidence type="ECO:0000256" key="1">
    <source>
        <dbReference type="ARBA" id="ARBA00004496"/>
    </source>
</evidence>
<dbReference type="EMBL" id="NIVC01000033">
    <property type="protein sequence ID" value="PAA93087.1"/>
    <property type="molecule type" value="Genomic_DNA"/>
</dbReference>
<dbReference type="GO" id="GO:0005737">
    <property type="term" value="C:cytoplasm"/>
    <property type="evidence" value="ECO:0007669"/>
    <property type="project" value="UniProtKB-SubCell"/>
</dbReference>
<keyword evidence="5 9" id="KW-0853">WD repeat</keyword>
<dbReference type="InterPro" id="IPR019775">
    <property type="entry name" value="WD40_repeat_CS"/>
</dbReference>
<evidence type="ECO:0000256" key="8">
    <source>
        <dbReference type="ARBA" id="ARBA00023054"/>
    </source>
</evidence>
<organism evidence="13 14">
    <name type="scientific">Macrostomum lignano</name>
    <dbReference type="NCBI Taxonomy" id="282301"/>
    <lineage>
        <taxon>Eukaryota</taxon>
        <taxon>Metazoa</taxon>
        <taxon>Spiralia</taxon>
        <taxon>Lophotrochozoa</taxon>
        <taxon>Platyhelminthes</taxon>
        <taxon>Rhabditophora</taxon>
        <taxon>Macrostomorpha</taxon>
        <taxon>Macrostomida</taxon>
        <taxon>Macrostomidae</taxon>
        <taxon>Macrostomum</taxon>
    </lineage>
</organism>
<dbReference type="CDD" id="cd00200">
    <property type="entry name" value="WD40"/>
    <property type="match status" value="1"/>
</dbReference>
<feature type="compositionally biased region" description="Gly residues" evidence="11">
    <location>
        <begin position="307"/>
        <end position="320"/>
    </location>
</feature>
<dbReference type="InterPro" id="IPR013258">
    <property type="entry name" value="Striatin_N"/>
</dbReference>
<evidence type="ECO:0000313" key="13">
    <source>
        <dbReference type="EMBL" id="PAA93087.1"/>
    </source>
</evidence>
<dbReference type="FunFam" id="1.20.5.300:FF:000001">
    <property type="entry name" value="striatin isoform X1"/>
    <property type="match status" value="1"/>
</dbReference>
<feature type="compositionally biased region" description="Acidic residues" evidence="11">
    <location>
        <begin position="288"/>
        <end position="304"/>
    </location>
</feature>
<gene>
    <name evidence="13" type="ORF">BOX15_Mlig027889g1</name>
</gene>
<feature type="repeat" description="WD" evidence="9">
    <location>
        <begin position="573"/>
        <end position="606"/>
    </location>
</feature>
<dbReference type="SMART" id="SM00320">
    <property type="entry name" value="WD40"/>
    <property type="match status" value="6"/>
</dbReference>
<dbReference type="InterPro" id="IPR051488">
    <property type="entry name" value="WD_repeat_striatin"/>
</dbReference>
<dbReference type="PANTHER" id="PTHR15653">
    <property type="entry name" value="STRIATIN"/>
    <property type="match status" value="1"/>
</dbReference>
<keyword evidence="6" id="KW-0677">Repeat</keyword>
<comment type="similarity">
    <text evidence="2">Belongs to the WD repeat striatin family.</text>
</comment>
<feature type="region of interest" description="Disordered" evidence="11">
    <location>
        <begin position="662"/>
        <end position="690"/>
    </location>
</feature>
<feature type="coiled-coil region" evidence="10">
    <location>
        <begin position="61"/>
        <end position="88"/>
    </location>
</feature>
<comment type="subcellular location">
    <subcellularLocation>
        <location evidence="1">Cytoplasm</location>
    </subcellularLocation>
</comment>